<evidence type="ECO:0000313" key="2">
    <source>
        <dbReference type="Proteomes" id="UP001549119"/>
    </source>
</evidence>
<dbReference type="EMBL" id="JBEPNW010000002">
    <property type="protein sequence ID" value="MET3868638.1"/>
    <property type="molecule type" value="Genomic_DNA"/>
</dbReference>
<proteinExistence type="predicted"/>
<comment type="caution">
    <text evidence="1">The sequence shown here is derived from an EMBL/GenBank/DDBJ whole genome shotgun (WGS) entry which is preliminary data.</text>
</comment>
<protein>
    <recommendedName>
        <fullName evidence="3">Transcriptional regulator</fullName>
    </recommendedName>
</protein>
<evidence type="ECO:0000313" key="1">
    <source>
        <dbReference type="EMBL" id="MET3868638.1"/>
    </source>
</evidence>
<dbReference type="RefSeq" id="WP_209650325.1">
    <property type="nucleotide sequence ID" value="NZ_JBEPNV010000001.1"/>
</dbReference>
<keyword evidence="2" id="KW-1185">Reference proteome</keyword>
<gene>
    <name evidence="1" type="ORF">ABIC20_005947</name>
</gene>
<sequence>MNAAPSASAILLAQIAATLRVPVEHFSAPRREPTEAERSPSVQVAALLLDPEGARLAAAFVALPRHSRTALANTAEVLASMSSKDAA</sequence>
<evidence type="ECO:0008006" key="3">
    <source>
        <dbReference type="Google" id="ProtNLM"/>
    </source>
</evidence>
<reference evidence="1 2" key="1">
    <citation type="submission" date="2024-06" db="EMBL/GenBank/DDBJ databases">
        <title>Genomics of switchgrass bacterial isolates.</title>
        <authorList>
            <person name="Shade A."/>
        </authorList>
    </citation>
    <scope>NUCLEOTIDE SEQUENCE [LARGE SCALE GENOMIC DNA]</scope>
    <source>
        <strain evidence="1 2">PvP084</strain>
    </source>
</reference>
<accession>A0ABV2NQH8</accession>
<name>A0ABV2NQH8_9HYPH</name>
<organism evidence="1 2">
    <name type="scientific">Methylobacterium radiotolerans</name>
    <dbReference type="NCBI Taxonomy" id="31998"/>
    <lineage>
        <taxon>Bacteria</taxon>
        <taxon>Pseudomonadati</taxon>
        <taxon>Pseudomonadota</taxon>
        <taxon>Alphaproteobacteria</taxon>
        <taxon>Hyphomicrobiales</taxon>
        <taxon>Methylobacteriaceae</taxon>
        <taxon>Methylobacterium</taxon>
    </lineage>
</organism>
<dbReference type="Proteomes" id="UP001549119">
    <property type="component" value="Unassembled WGS sequence"/>
</dbReference>